<sequence>MERASYFEAASKSDVNWKSKAKLDFYGVICTLLTLYSRPFSSLFFIPNSNNFSLCSALPFEFKKQKIVGERPIKYKK</sequence>
<organism evidence="1 2">
    <name type="scientific">Castanea mollissima</name>
    <name type="common">Chinese chestnut</name>
    <dbReference type="NCBI Taxonomy" id="60419"/>
    <lineage>
        <taxon>Eukaryota</taxon>
        <taxon>Viridiplantae</taxon>
        <taxon>Streptophyta</taxon>
        <taxon>Embryophyta</taxon>
        <taxon>Tracheophyta</taxon>
        <taxon>Spermatophyta</taxon>
        <taxon>Magnoliopsida</taxon>
        <taxon>eudicotyledons</taxon>
        <taxon>Gunneridae</taxon>
        <taxon>Pentapetalae</taxon>
        <taxon>rosids</taxon>
        <taxon>fabids</taxon>
        <taxon>Fagales</taxon>
        <taxon>Fagaceae</taxon>
        <taxon>Castanea</taxon>
    </lineage>
</organism>
<reference evidence="1" key="1">
    <citation type="submission" date="2020-03" db="EMBL/GenBank/DDBJ databases">
        <title>Castanea mollissima Vanexum genome sequencing.</title>
        <authorList>
            <person name="Staton M."/>
        </authorList>
    </citation>
    <scope>NUCLEOTIDE SEQUENCE</scope>
    <source>
        <tissue evidence="1">Leaf</tissue>
    </source>
</reference>
<name>A0A8J4QHL4_9ROSI</name>
<keyword evidence="2" id="KW-1185">Reference proteome</keyword>
<dbReference type="EMBL" id="JRKL02004804">
    <property type="protein sequence ID" value="KAF3951727.1"/>
    <property type="molecule type" value="Genomic_DNA"/>
</dbReference>
<gene>
    <name evidence="1" type="ORF">CMV_022650</name>
</gene>
<dbReference type="AlphaFoldDB" id="A0A8J4QHL4"/>
<comment type="caution">
    <text evidence="1">The sequence shown here is derived from an EMBL/GenBank/DDBJ whole genome shotgun (WGS) entry which is preliminary data.</text>
</comment>
<protein>
    <submittedName>
        <fullName evidence="1">Uncharacterized protein</fullName>
    </submittedName>
</protein>
<dbReference type="Proteomes" id="UP000737018">
    <property type="component" value="Unassembled WGS sequence"/>
</dbReference>
<accession>A0A8J4QHL4</accession>
<evidence type="ECO:0000313" key="2">
    <source>
        <dbReference type="Proteomes" id="UP000737018"/>
    </source>
</evidence>
<evidence type="ECO:0000313" key="1">
    <source>
        <dbReference type="EMBL" id="KAF3951727.1"/>
    </source>
</evidence>
<proteinExistence type="predicted"/>